<name>A0A8X7SA34_BRACI</name>
<dbReference type="PANTHER" id="PTHR34045">
    <property type="entry name" value="OS03G0406300 PROTEIN"/>
    <property type="match status" value="1"/>
</dbReference>
<dbReference type="InterPro" id="IPR044683">
    <property type="entry name" value="LAZY"/>
</dbReference>
<dbReference type="Gene3D" id="2.30.30.100">
    <property type="match status" value="1"/>
</dbReference>
<evidence type="ECO:0000256" key="1">
    <source>
        <dbReference type="ARBA" id="ARBA00022604"/>
    </source>
</evidence>
<dbReference type="GO" id="GO:0040008">
    <property type="term" value="P:regulation of growth"/>
    <property type="evidence" value="ECO:0007669"/>
    <property type="project" value="InterPro"/>
</dbReference>
<dbReference type="PANTHER" id="PTHR34045:SF13">
    <property type="entry name" value="PROTEIN LAZY 3"/>
    <property type="match status" value="1"/>
</dbReference>
<evidence type="ECO:0000313" key="4">
    <source>
        <dbReference type="Proteomes" id="UP000886595"/>
    </source>
</evidence>
<dbReference type="AlphaFoldDB" id="A0A8X7SA34"/>
<organism evidence="3 4">
    <name type="scientific">Brassica carinata</name>
    <name type="common">Ethiopian mustard</name>
    <name type="synonym">Abyssinian cabbage</name>
    <dbReference type="NCBI Taxonomy" id="52824"/>
    <lineage>
        <taxon>Eukaryota</taxon>
        <taxon>Viridiplantae</taxon>
        <taxon>Streptophyta</taxon>
        <taxon>Embryophyta</taxon>
        <taxon>Tracheophyta</taxon>
        <taxon>Spermatophyta</taxon>
        <taxon>Magnoliopsida</taxon>
        <taxon>eudicotyledons</taxon>
        <taxon>Gunneridae</taxon>
        <taxon>Pentapetalae</taxon>
        <taxon>rosids</taxon>
        <taxon>malvids</taxon>
        <taxon>Brassicales</taxon>
        <taxon>Brassicaceae</taxon>
        <taxon>Brassiceae</taxon>
        <taxon>Brassica</taxon>
    </lineage>
</organism>
<evidence type="ECO:0000256" key="2">
    <source>
        <dbReference type="ARBA" id="ARBA00024198"/>
    </source>
</evidence>
<dbReference type="InterPro" id="IPR010920">
    <property type="entry name" value="LSM_dom_sf"/>
</dbReference>
<comment type="caution">
    <text evidence="3">The sequence shown here is derived from an EMBL/GenBank/DDBJ whole genome shotgun (WGS) entry which is preliminary data.</text>
</comment>
<dbReference type="SUPFAM" id="SSF50182">
    <property type="entry name" value="Sm-like ribonucleoproteins"/>
    <property type="match status" value="1"/>
</dbReference>
<dbReference type="Proteomes" id="UP000886595">
    <property type="component" value="Unassembled WGS sequence"/>
</dbReference>
<gene>
    <name evidence="3" type="ORF">Bca52824_031925</name>
</gene>
<proteinExistence type="inferred from homology"/>
<sequence length="252" mass="28838">MKIFSWVQRKLSGKKHESTSDSSQESSGCDLSKDLQSWPQDEETFLAIGTFGNNICSKEEEEEQQDTVSSKDLTAINTDVTIRKKKSLSFLLKKMFVCTSGFKTPPPLLDLSRGDSFPNTRMEKMLRTILNKKIHPQHSNTTAKKYLENHKIIDEACSIVDANKWNKTEKLLVLLRDGRKLMGLLQSFDQFVIVGELYCDNPLGLYIIRGENVDIEKEELPAQMVQVSEAEIKKEILLKGTMRKRMEFLDLD</sequence>
<evidence type="ECO:0008006" key="5">
    <source>
        <dbReference type="Google" id="ProtNLM"/>
    </source>
</evidence>
<dbReference type="EMBL" id="JAAMPC010000007">
    <property type="protein sequence ID" value="KAG2303274.1"/>
    <property type="molecule type" value="Genomic_DNA"/>
</dbReference>
<keyword evidence="1" id="KW-0341">Growth regulation</keyword>
<reference evidence="3 4" key="1">
    <citation type="submission" date="2020-02" db="EMBL/GenBank/DDBJ databases">
        <authorList>
            <person name="Ma Q."/>
            <person name="Huang Y."/>
            <person name="Song X."/>
            <person name="Pei D."/>
        </authorList>
    </citation>
    <scope>NUCLEOTIDE SEQUENCE [LARGE SCALE GENOMIC DNA]</scope>
    <source>
        <strain evidence="3">Sxm20200214</strain>
        <tissue evidence="3">Leaf</tissue>
    </source>
</reference>
<protein>
    <recommendedName>
        <fullName evidence="5">LSM domain-containing protein</fullName>
    </recommendedName>
</protein>
<comment type="similarity">
    <text evidence="2">Belongs to the LAZY family.</text>
</comment>
<evidence type="ECO:0000313" key="3">
    <source>
        <dbReference type="EMBL" id="KAG2303274.1"/>
    </source>
</evidence>
<accession>A0A8X7SA34</accession>
<keyword evidence="4" id="KW-1185">Reference proteome</keyword>
<dbReference type="GO" id="GO:0009630">
    <property type="term" value="P:gravitropism"/>
    <property type="evidence" value="ECO:0007669"/>
    <property type="project" value="InterPro"/>
</dbReference>
<dbReference type="OrthoDB" id="1729737at2759"/>